<keyword evidence="1" id="KW-0472">Membrane</keyword>
<sequence length="74" mass="8323">MRTIIIILLTFYTIILATTAWMLCFEVFIPAFGGWIPFGMITLAVPLTAVLAGGYVALEDLEFEEWLRTHPESS</sequence>
<proteinExistence type="predicted"/>
<evidence type="ECO:0000313" key="2">
    <source>
        <dbReference type="EMBL" id="KKN90122.1"/>
    </source>
</evidence>
<evidence type="ECO:0000256" key="1">
    <source>
        <dbReference type="SAM" id="Phobius"/>
    </source>
</evidence>
<feature type="transmembrane region" description="Helical" evidence="1">
    <location>
        <begin position="7"/>
        <end position="29"/>
    </location>
</feature>
<protein>
    <submittedName>
        <fullName evidence="2">Uncharacterized protein</fullName>
    </submittedName>
</protein>
<feature type="transmembrane region" description="Helical" evidence="1">
    <location>
        <begin position="35"/>
        <end position="58"/>
    </location>
</feature>
<comment type="caution">
    <text evidence="2">The sequence shown here is derived from an EMBL/GenBank/DDBJ whole genome shotgun (WGS) entry which is preliminary data.</text>
</comment>
<keyword evidence="1" id="KW-0812">Transmembrane</keyword>
<dbReference type="AlphaFoldDB" id="A0A0F9URI2"/>
<keyword evidence="1" id="KW-1133">Transmembrane helix</keyword>
<gene>
    <name evidence="2" type="ORF">LCGC14_0232380</name>
</gene>
<organism evidence="2">
    <name type="scientific">marine sediment metagenome</name>
    <dbReference type="NCBI Taxonomy" id="412755"/>
    <lineage>
        <taxon>unclassified sequences</taxon>
        <taxon>metagenomes</taxon>
        <taxon>ecological metagenomes</taxon>
    </lineage>
</organism>
<dbReference type="EMBL" id="LAZR01000113">
    <property type="protein sequence ID" value="KKN90122.1"/>
    <property type="molecule type" value="Genomic_DNA"/>
</dbReference>
<accession>A0A0F9URI2</accession>
<name>A0A0F9URI2_9ZZZZ</name>
<reference evidence="2" key="1">
    <citation type="journal article" date="2015" name="Nature">
        <title>Complex archaea that bridge the gap between prokaryotes and eukaryotes.</title>
        <authorList>
            <person name="Spang A."/>
            <person name="Saw J.H."/>
            <person name="Jorgensen S.L."/>
            <person name="Zaremba-Niedzwiedzka K."/>
            <person name="Martijn J."/>
            <person name="Lind A.E."/>
            <person name="van Eijk R."/>
            <person name="Schleper C."/>
            <person name="Guy L."/>
            <person name="Ettema T.J."/>
        </authorList>
    </citation>
    <scope>NUCLEOTIDE SEQUENCE</scope>
</reference>